<dbReference type="PROSITE" id="PS50893">
    <property type="entry name" value="ABC_TRANSPORTER_2"/>
    <property type="match status" value="1"/>
</dbReference>
<dbReference type="InterPro" id="IPR003593">
    <property type="entry name" value="AAA+_ATPase"/>
</dbReference>
<dbReference type="SUPFAM" id="SSF90123">
    <property type="entry name" value="ABC transporter transmembrane region"/>
    <property type="match status" value="1"/>
</dbReference>
<keyword evidence="11" id="KW-1185">Reference proteome</keyword>
<gene>
    <name evidence="10" type="ORF">J2S06_002969</name>
</gene>
<keyword evidence="3" id="KW-0547">Nucleotide-binding</keyword>
<feature type="transmembrane region" description="Helical" evidence="7">
    <location>
        <begin position="167"/>
        <end position="184"/>
    </location>
</feature>
<evidence type="ECO:0000256" key="5">
    <source>
        <dbReference type="ARBA" id="ARBA00022989"/>
    </source>
</evidence>
<organism evidence="10 11">
    <name type="scientific">Aeribacillus alveayuensis</name>
    <dbReference type="NCBI Taxonomy" id="279215"/>
    <lineage>
        <taxon>Bacteria</taxon>
        <taxon>Bacillati</taxon>
        <taxon>Bacillota</taxon>
        <taxon>Bacilli</taxon>
        <taxon>Bacillales</taxon>
        <taxon>Bacillaceae</taxon>
        <taxon>Aeribacillus</taxon>
    </lineage>
</organism>
<feature type="domain" description="ABC transmembrane type-1" evidence="9">
    <location>
        <begin position="29"/>
        <end position="308"/>
    </location>
</feature>
<keyword evidence="2 7" id="KW-0812">Transmembrane</keyword>
<dbReference type="InterPro" id="IPR036640">
    <property type="entry name" value="ABC1_TM_sf"/>
</dbReference>
<proteinExistence type="predicted"/>
<reference evidence="10 11" key="1">
    <citation type="submission" date="2023-07" db="EMBL/GenBank/DDBJ databases">
        <title>Genomic Encyclopedia of Type Strains, Phase IV (KMG-IV): sequencing the most valuable type-strain genomes for metagenomic binning, comparative biology and taxonomic classification.</title>
        <authorList>
            <person name="Goeker M."/>
        </authorList>
    </citation>
    <scope>NUCLEOTIDE SEQUENCE [LARGE SCALE GENOMIC DNA]</scope>
    <source>
        <strain evidence="10 11">DSM 19092</strain>
    </source>
</reference>
<evidence type="ECO:0000256" key="4">
    <source>
        <dbReference type="ARBA" id="ARBA00022840"/>
    </source>
</evidence>
<dbReference type="Proteomes" id="UP001225646">
    <property type="component" value="Unassembled WGS sequence"/>
</dbReference>
<evidence type="ECO:0000256" key="1">
    <source>
        <dbReference type="ARBA" id="ARBA00004651"/>
    </source>
</evidence>
<dbReference type="SMART" id="SM00382">
    <property type="entry name" value="AAA"/>
    <property type="match status" value="1"/>
</dbReference>
<dbReference type="CDD" id="cd18551">
    <property type="entry name" value="ABC_6TM_LmrA_like"/>
    <property type="match status" value="1"/>
</dbReference>
<dbReference type="GO" id="GO:0005524">
    <property type="term" value="F:ATP binding"/>
    <property type="evidence" value="ECO:0007669"/>
    <property type="project" value="UniProtKB-KW"/>
</dbReference>
<dbReference type="InterPro" id="IPR011527">
    <property type="entry name" value="ABC1_TM_dom"/>
</dbReference>
<dbReference type="EMBL" id="JAUSTR010000026">
    <property type="protein sequence ID" value="MDQ0163841.1"/>
    <property type="molecule type" value="Genomic_DNA"/>
</dbReference>
<evidence type="ECO:0000256" key="7">
    <source>
        <dbReference type="SAM" id="Phobius"/>
    </source>
</evidence>
<evidence type="ECO:0000313" key="11">
    <source>
        <dbReference type="Proteomes" id="UP001225646"/>
    </source>
</evidence>
<dbReference type="SUPFAM" id="SSF52540">
    <property type="entry name" value="P-loop containing nucleoside triphosphate hydrolases"/>
    <property type="match status" value="1"/>
</dbReference>
<feature type="transmembrane region" description="Helical" evidence="7">
    <location>
        <begin position="65"/>
        <end position="87"/>
    </location>
</feature>
<feature type="transmembrane region" description="Helical" evidence="7">
    <location>
        <begin position="141"/>
        <end position="161"/>
    </location>
</feature>
<dbReference type="Gene3D" id="1.20.1560.10">
    <property type="entry name" value="ABC transporter type 1, transmembrane domain"/>
    <property type="match status" value="1"/>
</dbReference>
<dbReference type="InterPro" id="IPR003439">
    <property type="entry name" value="ABC_transporter-like_ATP-bd"/>
</dbReference>
<evidence type="ECO:0000259" key="8">
    <source>
        <dbReference type="PROSITE" id="PS50893"/>
    </source>
</evidence>
<dbReference type="InterPro" id="IPR039421">
    <property type="entry name" value="Type_1_exporter"/>
</dbReference>
<dbReference type="PANTHER" id="PTHR43394">
    <property type="entry name" value="ATP-DEPENDENT PERMEASE MDL1, MITOCHONDRIAL"/>
    <property type="match status" value="1"/>
</dbReference>
<evidence type="ECO:0000256" key="6">
    <source>
        <dbReference type="ARBA" id="ARBA00023136"/>
    </source>
</evidence>
<dbReference type="PROSITE" id="PS00211">
    <property type="entry name" value="ABC_TRANSPORTER_1"/>
    <property type="match status" value="1"/>
</dbReference>
<feature type="transmembrane region" description="Helical" evidence="7">
    <location>
        <begin position="282"/>
        <end position="306"/>
    </location>
</feature>
<evidence type="ECO:0000256" key="2">
    <source>
        <dbReference type="ARBA" id="ARBA00022692"/>
    </source>
</evidence>
<keyword evidence="6 7" id="KW-0472">Membrane</keyword>
<comment type="subcellular location">
    <subcellularLocation>
        <location evidence="1">Cell membrane</location>
        <topology evidence="1">Multi-pass membrane protein</topology>
    </subcellularLocation>
</comment>
<sequence length="584" mass="65488">MENFEKDQTSWLNFKKLIKMTNPPFWLFVAAIALSLLEAATGLVVPIFTRDLIDRFSTSNIDFHLIFLLIAVFIFQSATSGFSYYLMSYIGEYIVAKIRSKLWNHVLYLPIPYFDRHESGELMSRITQDTYTVKSLVTEHFANFVSGIVTVLGAVAILIIIDWKMTLILFIFVPLAIILVLPLGQKIYKISMQTQDEMATFSGNLGRVLSDIRLVKSNIAEPVEKENGNKKIQQLFRFGLKEAKIQAIVSPLMATIIMAVLVVIIGYGGIRVAAGELSAGSLVAIIIYMVQIIVPFSQMAGFFTAFQKAMGATERIHQLLDTETEYNNGNTSIDVHKPIVFQNISFAYEKGKTILQNIHFEVKPGQTVAIVGPSGAGKTTIFSLIERFYQPTNGAIKLGNTDIREFPLFEWRQQIGYVSQESPIMSGTIRENICYGLNRTVSEEEVRKAAQLANADEFIEQMQDGYDTEVGERGIKLSGGQRQRIAIARALLRNPKILLLDEATSNLDSNSEQKVQNALLHLMKNRTTFVIAHRLSTIINADLIIILEKGKITGQGTHDELLQSHPLYQKLVSRQMQNHAPAND</sequence>
<keyword evidence="4 10" id="KW-0067">ATP-binding</keyword>
<keyword evidence="5 7" id="KW-1133">Transmembrane helix</keyword>
<protein>
    <submittedName>
        <fullName evidence="10">ATP-binding cassette subfamily B protein AbcA/BmrA</fullName>
    </submittedName>
</protein>
<accession>A0ABT9VS79</accession>
<dbReference type="InterPro" id="IPR027417">
    <property type="entry name" value="P-loop_NTPase"/>
</dbReference>
<dbReference type="Pfam" id="PF00005">
    <property type="entry name" value="ABC_tran"/>
    <property type="match status" value="1"/>
</dbReference>
<dbReference type="Pfam" id="PF00664">
    <property type="entry name" value="ABC_membrane"/>
    <property type="match status" value="1"/>
</dbReference>
<dbReference type="Gene3D" id="3.40.50.300">
    <property type="entry name" value="P-loop containing nucleotide triphosphate hydrolases"/>
    <property type="match status" value="1"/>
</dbReference>
<feature type="transmembrane region" description="Helical" evidence="7">
    <location>
        <begin position="25"/>
        <end position="45"/>
    </location>
</feature>
<feature type="transmembrane region" description="Helical" evidence="7">
    <location>
        <begin position="247"/>
        <end position="270"/>
    </location>
</feature>
<evidence type="ECO:0000259" key="9">
    <source>
        <dbReference type="PROSITE" id="PS50929"/>
    </source>
</evidence>
<feature type="domain" description="ABC transporter" evidence="8">
    <location>
        <begin position="339"/>
        <end position="574"/>
    </location>
</feature>
<dbReference type="PROSITE" id="PS50929">
    <property type="entry name" value="ABC_TM1F"/>
    <property type="match status" value="1"/>
</dbReference>
<name>A0ABT9VS79_9BACI</name>
<dbReference type="PANTHER" id="PTHR43394:SF1">
    <property type="entry name" value="ATP-BINDING CASSETTE SUB-FAMILY B MEMBER 10, MITOCHONDRIAL"/>
    <property type="match status" value="1"/>
</dbReference>
<evidence type="ECO:0000256" key="3">
    <source>
        <dbReference type="ARBA" id="ARBA00022741"/>
    </source>
</evidence>
<comment type="caution">
    <text evidence="10">The sequence shown here is derived from an EMBL/GenBank/DDBJ whole genome shotgun (WGS) entry which is preliminary data.</text>
</comment>
<evidence type="ECO:0000313" key="10">
    <source>
        <dbReference type="EMBL" id="MDQ0163841.1"/>
    </source>
</evidence>
<dbReference type="InterPro" id="IPR017871">
    <property type="entry name" value="ABC_transporter-like_CS"/>
</dbReference>